<feature type="coiled-coil region" evidence="3">
    <location>
        <begin position="62"/>
        <end position="89"/>
    </location>
</feature>
<evidence type="ECO:0000313" key="7">
    <source>
        <dbReference type="Proteomes" id="UP000248863"/>
    </source>
</evidence>
<dbReference type="AlphaFoldDB" id="A0A327KA06"/>
<dbReference type="SMART" id="SM00267">
    <property type="entry name" value="GGDEF"/>
    <property type="match status" value="1"/>
</dbReference>
<keyword evidence="3" id="KW-0175">Coiled coil</keyword>
<feature type="domain" description="GGDEF" evidence="5">
    <location>
        <begin position="120"/>
        <end position="248"/>
    </location>
</feature>
<dbReference type="GO" id="GO:0052621">
    <property type="term" value="F:diguanylate cyclase activity"/>
    <property type="evidence" value="ECO:0007669"/>
    <property type="project" value="UniProtKB-EC"/>
</dbReference>
<dbReference type="InterPro" id="IPR043128">
    <property type="entry name" value="Rev_trsase/Diguanyl_cyclase"/>
</dbReference>
<dbReference type="OrthoDB" id="9812260at2"/>
<feature type="region of interest" description="Disordered" evidence="4">
    <location>
        <begin position="1"/>
        <end position="50"/>
    </location>
</feature>
<dbReference type="InterPro" id="IPR050469">
    <property type="entry name" value="Diguanylate_Cyclase"/>
</dbReference>
<dbReference type="SUPFAM" id="SSF55073">
    <property type="entry name" value="Nucleotide cyclase"/>
    <property type="match status" value="1"/>
</dbReference>
<dbReference type="RefSeq" id="WP_111358687.1">
    <property type="nucleotide sequence ID" value="NZ_NHSK01000079.1"/>
</dbReference>
<sequence length="248" mass="26203">MRGKTAERQTQRTGAAGRKPAPSSPAEAPSTAPAVPQHRPAPGRSQPGRLADEVDRLEAGVAKKLAREVARLESELAAMRTRLAELEAHADRDPLTGLLNRRGFERELLRASAHVQRYGGRLVLVYLDLDDFKPVNDTHGHAAGDAVLQAVAALLQGHVRASDLVARLGGDEFAVLLWNLSDHDAETKAAVLEAMIAAARVPWREGEIAVGASAGSAALTDPDAAAEALARADAAMYARKRQRSGGGG</sequence>
<dbReference type="FunFam" id="3.30.70.270:FF:000001">
    <property type="entry name" value="Diguanylate cyclase domain protein"/>
    <property type="match status" value="1"/>
</dbReference>
<dbReference type="GO" id="GO:0005886">
    <property type="term" value="C:plasma membrane"/>
    <property type="evidence" value="ECO:0007669"/>
    <property type="project" value="TreeGrafter"/>
</dbReference>
<dbReference type="InterPro" id="IPR029787">
    <property type="entry name" value="Nucleotide_cyclase"/>
</dbReference>
<evidence type="ECO:0000256" key="4">
    <source>
        <dbReference type="SAM" id="MobiDB-lite"/>
    </source>
</evidence>
<dbReference type="GO" id="GO:0043709">
    <property type="term" value="P:cell adhesion involved in single-species biofilm formation"/>
    <property type="evidence" value="ECO:0007669"/>
    <property type="project" value="TreeGrafter"/>
</dbReference>
<evidence type="ECO:0000256" key="3">
    <source>
        <dbReference type="SAM" id="Coils"/>
    </source>
</evidence>
<dbReference type="Gene3D" id="3.30.70.270">
    <property type="match status" value="1"/>
</dbReference>
<dbReference type="Proteomes" id="UP000248863">
    <property type="component" value="Unassembled WGS sequence"/>
</dbReference>
<evidence type="ECO:0000256" key="2">
    <source>
        <dbReference type="ARBA" id="ARBA00034247"/>
    </source>
</evidence>
<keyword evidence="7" id="KW-1185">Reference proteome</keyword>
<dbReference type="PROSITE" id="PS50887">
    <property type="entry name" value="GGDEF"/>
    <property type="match status" value="1"/>
</dbReference>
<name>A0A327KA06_9BRAD</name>
<dbReference type="GO" id="GO:1902201">
    <property type="term" value="P:negative regulation of bacterial-type flagellum-dependent cell motility"/>
    <property type="evidence" value="ECO:0007669"/>
    <property type="project" value="TreeGrafter"/>
</dbReference>
<protein>
    <recommendedName>
        <fullName evidence="1">diguanylate cyclase</fullName>
        <ecNumber evidence="1">2.7.7.65</ecNumber>
    </recommendedName>
</protein>
<dbReference type="EMBL" id="NPEU01000253">
    <property type="protein sequence ID" value="RAI35580.1"/>
    <property type="molecule type" value="Genomic_DNA"/>
</dbReference>
<comment type="catalytic activity">
    <reaction evidence="2">
        <text>2 GTP = 3',3'-c-di-GMP + 2 diphosphate</text>
        <dbReference type="Rhea" id="RHEA:24898"/>
        <dbReference type="ChEBI" id="CHEBI:33019"/>
        <dbReference type="ChEBI" id="CHEBI:37565"/>
        <dbReference type="ChEBI" id="CHEBI:58805"/>
        <dbReference type="EC" id="2.7.7.65"/>
    </reaction>
</comment>
<dbReference type="InterPro" id="IPR000160">
    <property type="entry name" value="GGDEF_dom"/>
</dbReference>
<reference evidence="6 7" key="1">
    <citation type="submission" date="2017-07" db="EMBL/GenBank/DDBJ databases">
        <title>Draft Genome Sequences of Select Purple Nonsulfur Bacteria.</title>
        <authorList>
            <person name="Lasarre B."/>
            <person name="Mckinlay J.B."/>
        </authorList>
    </citation>
    <scope>NUCLEOTIDE SEQUENCE [LARGE SCALE GENOMIC DNA]</scope>
    <source>
        <strain evidence="6 7">DSM 11907</strain>
    </source>
</reference>
<comment type="caution">
    <text evidence="6">The sequence shown here is derived from an EMBL/GenBank/DDBJ whole genome shotgun (WGS) entry which is preliminary data.</text>
</comment>
<dbReference type="PANTHER" id="PTHR45138:SF9">
    <property type="entry name" value="DIGUANYLATE CYCLASE DGCM-RELATED"/>
    <property type="match status" value="1"/>
</dbReference>
<evidence type="ECO:0000259" key="5">
    <source>
        <dbReference type="PROSITE" id="PS50887"/>
    </source>
</evidence>
<dbReference type="EC" id="2.7.7.65" evidence="1"/>
<gene>
    <name evidence="6" type="ORF">CH338_18975</name>
</gene>
<organism evidence="6 7">
    <name type="scientific">Rhodoplanes elegans</name>
    <dbReference type="NCBI Taxonomy" id="29408"/>
    <lineage>
        <taxon>Bacteria</taxon>
        <taxon>Pseudomonadati</taxon>
        <taxon>Pseudomonadota</taxon>
        <taxon>Alphaproteobacteria</taxon>
        <taxon>Hyphomicrobiales</taxon>
        <taxon>Nitrobacteraceae</taxon>
        <taxon>Rhodoplanes</taxon>
    </lineage>
</organism>
<dbReference type="NCBIfam" id="TIGR00254">
    <property type="entry name" value="GGDEF"/>
    <property type="match status" value="1"/>
</dbReference>
<feature type="compositionally biased region" description="Low complexity" evidence="4">
    <location>
        <begin position="20"/>
        <end position="34"/>
    </location>
</feature>
<dbReference type="Pfam" id="PF00990">
    <property type="entry name" value="GGDEF"/>
    <property type="match status" value="1"/>
</dbReference>
<feature type="compositionally biased region" description="Basic and acidic residues" evidence="4">
    <location>
        <begin position="1"/>
        <end position="10"/>
    </location>
</feature>
<evidence type="ECO:0000256" key="1">
    <source>
        <dbReference type="ARBA" id="ARBA00012528"/>
    </source>
</evidence>
<accession>A0A327KA06</accession>
<dbReference type="PANTHER" id="PTHR45138">
    <property type="entry name" value="REGULATORY COMPONENTS OF SENSORY TRANSDUCTION SYSTEM"/>
    <property type="match status" value="1"/>
</dbReference>
<proteinExistence type="predicted"/>
<dbReference type="CDD" id="cd01949">
    <property type="entry name" value="GGDEF"/>
    <property type="match status" value="1"/>
</dbReference>
<evidence type="ECO:0000313" key="6">
    <source>
        <dbReference type="EMBL" id="RAI35580.1"/>
    </source>
</evidence>